<sequence>MRRGGSGSKTNASRSLQLTVNKDVAPISEANLLKIIHHANKKYRVEESDTAERIADELAITSHQTAAEALDTVDVVIRHNFRTSRLMNGLPSVDVKYEDCVSNLGIASEVEDEGKPRWDNLQFNKRGKLRVRAHQIRDATKIMKMLLSALRSCLLANDVGSGKTITSGLAIWAHWRHQHSLWEAAKDPAAGIPRVEFQPSLYFVPANLLTQTYEELRDKFAGLFDGRLLYGSLSTSMEDQVRKEATFSSDAWNKFTLEVVNKKDDPTLGR</sequence>
<dbReference type="Proteomes" id="UP000756346">
    <property type="component" value="Unassembled WGS sequence"/>
</dbReference>
<accession>A0A9P9BL51</accession>
<dbReference type="GeneID" id="70190686"/>
<keyword evidence="2" id="KW-1185">Reference proteome</keyword>
<dbReference type="OrthoDB" id="5245693at2759"/>
<evidence type="ECO:0000313" key="1">
    <source>
        <dbReference type="EMBL" id="KAH7024567.1"/>
    </source>
</evidence>
<protein>
    <recommendedName>
        <fullName evidence="3">SNF2 N-terminal domain-containing protein</fullName>
    </recommendedName>
</protein>
<dbReference type="InterPro" id="IPR027417">
    <property type="entry name" value="P-loop_NTPase"/>
</dbReference>
<organism evidence="1 2">
    <name type="scientific">Microdochium trichocladiopsis</name>
    <dbReference type="NCBI Taxonomy" id="1682393"/>
    <lineage>
        <taxon>Eukaryota</taxon>
        <taxon>Fungi</taxon>
        <taxon>Dikarya</taxon>
        <taxon>Ascomycota</taxon>
        <taxon>Pezizomycotina</taxon>
        <taxon>Sordariomycetes</taxon>
        <taxon>Xylariomycetidae</taxon>
        <taxon>Xylariales</taxon>
        <taxon>Microdochiaceae</taxon>
        <taxon>Microdochium</taxon>
    </lineage>
</organism>
<dbReference type="EMBL" id="JAGTJQ010000009">
    <property type="protein sequence ID" value="KAH7024567.1"/>
    <property type="molecule type" value="Genomic_DNA"/>
</dbReference>
<proteinExistence type="predicted"/>
<evidence type="ECO:0008006" key="3">
    <source>
        <dbReference type="Google" id="ProtNLM"/>
    </source>
</evidence>
<dbReference type="RefSeq" id="XP_046008115.1">
    <property type="nucleotide sequence ID" value="XM_046161140.1"/>
</dbReference>
<name>A0A9P9BL51_9PEZI</name>
<comment type="caution">
    <text evidence="1">The sequence shown here is derived from an EMBL/GenBank/DDBJ whole genome shotgun (WGS) entry which is preliminary data.</text>
</comment>
<dbReference type="SUPFAM" id="SSF52540">
    <property type="entry name" value="P-loop containing nucleoside triphosphate hydrolases"/>
    <property type="match status" value="1"/>
</dbReference>
<dbReference type="Gene3D" id="3.40.50.300">
    <property type="entry name" value="P-loop containing nucleotide triphosphate hydrolases"/>
    <property type="match status" value="1"/>
</dbReference>
<dbReference type="AlphaFoldDB" id="A0A9P9BL51"/>
<gene>
    <name evidence="1" type="ORF">B0I36DRAFT_387111</name>
</gene>
<reference evidence="1" key="1">
    <citation type="journal article" date="2021" name="Nat. Commun.">
        <title>Genetic determinants of endophytism in the Arabidopsis root mycobiome.</title>
        <authorList>
            <person name="Mesny F."/>
            <person name="Miyauchi S."/>
            <person name="Thiergart T."/>
            <person name="Pickel B."/>
            <person name="Atanasova L."/>
            <person name="Karlsson M."/>
            <person name="Huettel B."/>
            <person name="Barry K.W."/>
            <person name="Haridas S."/>
            <person name="Chen C."/>
            <person name="Bauer D."/>
            <person name="Andreopoulos W."/>
            <person name="Pangilinan J."/>
            <person name="LaButti K."/>
            <person name="Riley R."/>
            <person name="Lipzen A."/>
            <person name="Clum A."/>
            <person name="Drula E."/>
            <person name="Henrissat B."/>
            <person name="Kohler A."/>
            <person name="Grigoriev I.V."/>
            <person name="Martin F.M."/>
            <person name="Hacquard S."/>
        </authorList>
    </citation>
    <scope>NUCLEOTIDE SEQUENCE</scope>
    <source>
        <strain evidence="1">MPI-CAGE-CH-0230</strain>
    </source>
</reference>
<evidence type="ECO:0000313" key="2">
    <source>
        <dbReference type="Proteomes" id="UP000756346"/>
    </source>
</evidence>